<evidence type="ECO:0000313" key="4">
    <source>
        <dbReference type="EMBL" id="NEW05060.1"/>
    </source>
</evidence>
<dbReference type="InterPro" id="IPR013783">
    <property type="entry name" value="Ig-like_fold"/>
</dbReference>
<dbReference type="Gene3D" id="3.20.20.140">
    <property type="entry name" value="Metal-dependent hydrolases"/>
    <property type="match status" value="1"/>
</dbReference>
<dbReference type="Pfam" id="PF00395">
    <property type="entry name" value="SLH"/>
    <property type="match status" value="3"/>
</dbReference>
<feature type="domain" description="SLH" evidence="3">
    <location>
        <begin position="1101"/>
        <end position="1159"/>
    </location>
</feature>
<dbReference type="InterPro" id="IPR001119">
    <property type="entry name" value="SLH_dom"/>
</dbReference>
<dbReference type="PROSITE" id="PS51272">
    <property type="entry name" value="SLH"/>
    <property type="match status" value="3"/>
</dbReference>
<keyword evidence="2" id="KW-0732">Signal</keyword>
<dbReference type="InterPro" id="IPR032179">
    <property type="entry name" value="Cry22Aa_Ig-like"/>
</dbReference>
<dbReference type="AlphaFoldDB" id="A0A6G3ZSM6"/>
<name>A0A6G3ZSM6_9BACL</name>
<evidence type="ECO:0000256" key="2">
    <source>
        <dbReference type="SAM" id="SignalP"/>
    </source>
</evidence>
<gene>
    <name evidence="4" type="ORF">GK047_03375</name>
</gene>
<feature type="region of interest" description="Disordered" evidence="1">
    <location>
        <begin position="820"/>
        <end position="846"/>
    </location>
</feature>
<organism evidence="4">
    <name type="scientific">Paenibacillus sp. SYP-B3998</name>
    <dbReference type="NCBI Taxonomy" id="2678564"/>
    <lineage>
        <taxon>Bacteria</taxon>
        <taxon>Bacillati</taxon>
        <taxon>Bacillota</taxon>
        <taxon>Bacilli</taxon>
        <taxon>Bacillales</taxon>
        <taxon>Paenibacillaceae</taxon>
        <taxon>Paenibacillus</taxon>
    </lineage>
</organism>
<reference evidence="4" key="1">
    <citation type="submission" date="2020-02" db="EMBL/GenBank/DDBJ databases">
        <authorList>
            <person name="Shen X.-R."/>
            <person name="Zhang Y.-X."/>
        </authorList>
    </citation>
    <scope>NUCLEOTIDE SEQUENCE</scope>
    <source>
        <strain evidence="4">SYP-B3998</strain>
    </source>
</reference>
<dbReference type="Gene3D" id="2.60.220.30">
    <property type="match status" value="1"/>
</dbReference>
<feature type="signal peptide" evidence="2">
    <location>
        <begin position="1"/>
        <end position="32"/>
    </location>
</feature>
<dbReference type="SUPFAM" id="SSF89550">
    <property type="entry name" value="PHP domain-like"/>
    <property type="match status" value="1"/>
</dbReference>
<sequence length="1159" mass="126535">MLLTKKLLRVLSITPLTFSLLIQALPATKVQAAPAIQVTPNNGNSTGKWMTGEFHAHTYESDDAQSRLEDVLDNAFTTYGLDWIATANHLRSSKRDDEGVDVPGGPIPFSQGAINYEVPKIKALQAAGKYAGKTIFSGFEWDIPTHDHAAIGILTDNPGSTEALKAVNQFEYLFTNRPENMFDANDVAAWKQNDSKITNFDHFDSLTAIKWLQKNYADKSYFLINHPSRGKNGNTPRTTITDLRDFNNAAPDINFGFEGMIGGQMEPDRGGYNTTYNIGNPTADDNYKLRSFGGSDYMIAKVGGVWDALLGEGRNYWNFANSDYHFKIINPYSSGYWPGEYAKNYTWSNGSDMRSILNGMRSGKSFSVYGDLINALDFNIEGSGGKLEMGAANPQVNVTEGDHLQLTIRFKSPAKNNYETPVVNGVPANIAPIVDHVDLIAGDVSDEKAAAGTAAYGKDTNDSTKVIATFTNKDWTTDEQGYNVITYDLGSAKKKQYYRLRGTNLGLNVPGETDAQGNPLLDPKTDDADHTTRFNNINDRNYKDLWFYSNPIFVKPTAYSDLQAVTDTSNHLVLGDLNDVSNDIQLPVIGEHGTFIHWESSMPTLISNGGKFISRPAYNTMVNLTATITRGEVSKSKVFPVIVKGINKANIELHGKMTFADGQAYSNGTWTNQNVTVSVYANVYAPSTSAIIELSKDGGKTYNSYESNSKIEVKEQGEHQLLFRGTDNLNNQDSIPFIVNIDKTAPVISLIGDKTLSIKQGGSYNEQGATATDNVELSGKVVITGTIDTNTPGTYSIHYNVRDLAGNTANEVVRTVVVYEKSSSGGTSSPAPTSPTPEIKEPSQTVQVDVKATQGSEGSIKDVVKFKIPAEAVSSDSKIHVAVMAANQAPPVGNLQALSQVLEFTSSSGHTFNKPVEITFNYKMDTSMKIKSPAVYYYNELQKKWIFIGGTLHSDGTVSISVKHFTKFAVFNYEPTLFTDLKGHWASAYTDRLIGMKAIQGYEDQSFQPEETVTRAQFASILVKALGLEGTERTTKFEDDSEIPSWAKADVAAAVKAGVISGYEDKGQSVFKANQTITRAEMSVIIANALKATANKTESNLKPFEDASSIPNWAQTAVSSAVAAGILTGYDDHTFRANNVATRAEASTMIYKLLEALNI</sequence>
<accession>A0A6G3ZSM6</accession>
<protein>
    <submittedName>
        <fullName evidence="4">DUF5011 domain-containing protein</fullName>
    </submittedName>
</protein>
<dbReference type="PANTHER" id="PTHR43308">
    <property type="entry name" value="OUTER MEMBRANE PROTEIN ALPHA-RELATED"/>
    <property type="match status" value="1"/>
</dbReference>
<proteinExistence type="predicted"/>
<feature type="chain" id="PRO_5026335979" evidence="2">
    <location>
        <begin position="33"/>
        <end position="1159"/>
    </location>
</feature>
<dbReference type="InterPro" id="IPR051465">
    <property type="entry name" value="Cell_Envelope_Struct_Comp"/>
</dbReference>
<dbReference type="Gene3D" id="2.60.40.10">
    <property type="entry name" value="Immunoglobulins"/>
    <property type="match status" value="1"/>
</dbReference>
<feature type="domain" description="SLH" evidence="3">
    <location>
        <begin position="973"/>
        <end position="1033"/>
    </location>
</feature>
<comment type="caution">
    <text evidence="4">The sequence shown here is derived from an EMBL/GenBank/DDBJ whole genome shotgun (WGS) entry which is preliminary data.</text>
</comment>
<dbReference type="EMBL" id="JAAIKC010000001">
    <property type="protein sequence ID" value="NEW05060.1"/>
    <property type="molecule type" value="Genomic_DNA"/>
</dbReference>
<dbReference type="Pfam" id="PF20578">
    <property type="entry name" value="aBig_2"/>
    <property type="match status" value="1"/>
</dbReference>
<feature type="compositionally biased region" description="Low complexity" evidence="1">
    <location>
        <begin position="822"/>
        <end position="831"/>
    </location>
</feature>
<dbReference type="Pfam" id="PF16403">
    <property type="entry name" value="Bact_surface_Ig-like"/>
    <property type="match status" value="1"/>
</dbReference>
<dbReference type="InterPro" id="IPR016195">
    <property type="entry name" value="Pol/histidinol_Pase-like"/>
</dbReference>
<feature type="region of interest" description="Disordered" evidence="1">
    <location>
        <begin position="509"/>
        <end position="529"/>
    </location>
</feature>
<evidence type="ECO:0000259" key="3">
    <source>
        <dbReference type="PROSITE" id="PS51272"/>
    </source>
</evidence>
<dbReference type="InterPro" id="IPR046780">
    <property type="entry name" value="aBig_2"/>
</dbReference>
<evidence type="ECO:0000256" key="1">
    <source>
        <dbReference type="SAM" id="MobiDB-lite"/>
    </source>
</evidence>
<feature type="domain" description="SLH" evidence="3">
    <location>
        <begin position="1034"/>
        <end position="1100"/>
    </location>
</feature>